<feature type="region of interest" description="Disordered" evidence="8">
    <location>
        <begin position="503"/>
        <end position="522"/>
    </location>
</feature>
<feature type="transmembrane region" description="Helical" evidence="9">
    <location>
        <begin position="204"/>
        <end position="221"/>
    </location>
</feature>
<organism evidence="11 12">
    <name type="scientific">Novosphingobium aerophilum</name>
    <dbReference type="NCBI Taxonomy" id="2839843"/>
    <lineage>
        <taxon>Bacteria</taxon>
        <taxon>Pseudomonadati</taxon>
        <taxon>Pseudomonadota</taxon>
        <taxon>Alphaproteobacteria</taxon>
        <taxon>Sphingomonadales</taxon>
        <taxon>Sphingomonadaceae</taxon>
        <taxon>Novosphingobium</taxon>
    </lineage>
</organism>
<feature type="transmembrane region" description="Helical" evidence="9">
    <location>
        <begin position="20"/>
        <end position="41"/>
    </location>
</feature>
<dbReference type="RefSeq" id="WP_185681853.1">
    <property type="nucleotide sequence ID" value="NZ_JACLAU010000001.1"/>
</dbReference>
<feature type="transmembrane region" description="Helical" evidence="9">
    <location>
        <begin position="363"/>
        <end position="385"/>
    </location>
</feature>
<dbReference type="Pfam" id="PF07690">
    <property type="entry name" value="MFS_1"/>
    <property type="match status" value="1"/>
</dbReference>
<evidence type="ECO:0000259" key="10">
    <source>
        <dbReference type="PROSITE" id="PS50850"/>
    </source>
</evidence>
<keyword evidence="7 9" id="KW-0472">Membrane</keyword>
<dbReference type="AlphaFoldDB" id="A0A7X1F5F2"/>
<gene>
    <name evidence="11" type="ORF">H7F49_01915</name>
</gene>
<keyword evidence="4" id="KW-1003">Cell membrane</keyword>
<feature type="transmembrane region" description="Helical" evidence="9">
    <location>
        <begin position="109"/>
        <end position="133"/>
    </location>
</feature>
<feature type="transmembrane region" description="Helical" evidence="9">
    <location>
        <begin position="53"/>
        <end position="72"/>
    </location>
</feature>
<keyword evidence="3" id="KW-0813">Transport</keyword>
<proteinExistence type="inferred from homology"/>
<evidence type="ECO:0000256" key="7">
    <source>
        <dbReference type="ARBA" id="ARBA00023136"/>
    </source>
</evidence>
<keyword evidence="6 9" id="KW-1133">Transmembrane helix</keyword>
<keyword evidence="5 9" id="KW-0812">Transmembrane</keyword>
<dbReference type="Proteomes" id="UP000520156">
    <property type="component" value="Unassembled WGS sequence"/>
</dbReference>
<evidence type="ECO:0000313" key="12">
    <source>
        <dbReference type="Proteomes" id="UP000520156"/>
    </source>
</evidence>
<comment type="subcellular location">
    <subcellularLocation>
        <location evidence="1">Cell membrane</location>
        <topology evidence="1">Multi-pass membrane protein</topology>
    </subcellularLocation>
</comment>
<dbReference type="InterPro" id="IPR020846">
    <property type="entry name" value="MFS_dom"/>
</dbReference>
<dbReference type="SUPFAM" id="SSF103473">
    <property type="entry name" value="MFS general substrate transporter"/>
    <property type="match status" value="1"/>
</dbReference>
<comment type="caution">
    <text evidence="11">The sequence shown here is derived from an EMBL/GenBank/DDBJ whole genome shotgun (WGS) entry which is preliminary data.</text>
</comment>
<comment type="similarity">
    <text evidence="2">Belongs to the major facilitator superfamily. EmrB family.</text>
</comment>
<feature type="transmembrane region" description="Helical" evidence="9">
    <location>
        <begin position="145"/>
        <end position="164"/>
    </location>
</feature>
<dbReference type="InterPro" id="IPR011701">
    <property type="entry name" value="MFS"/>
</dbReference>
<evidence type="ECO:0000256" key="8">
    <source>
        <dbReference type="SAM" id="MobiDB-lite"/>
    </source>
</evidence>
<evidence type="ECO:0000256" key="5">
    <source>
        <dbReference type="ARBA" id="ARBA00022692"/>
    </source>
</evidence>
<feature type="transmembrane region" description="Helical" evidence="9">
    <location>
        <begin position="84"/>
        <end position="103"/>
    </location>
</feature>
<dbReference type="Gene3D" id="1.20.1250.20">
    <property type="entry name" value="MFS general substrate transporter like domains"/>
    <property type="match status" value="1"/>
</dbReference>
<evidence type="ECO:0000256" key="4">
    <source>
        <dbReference type="ARBA" id="ARBA00022475"/>
    </source>
</evidence>
<evidence type="ECO:0000256" key="2">
    <source>
        <dbReference type="ARBA" id="ARBA00008537"/>
    </source>
</evidence>
<dbReference type="InterPro" id="IPR036259">
    <property type="entry name" value="MFS_trans_sf"/>
</dbReference>
<feature type="transmembrane region" description="Helical" evidence="9">
    <location>
        <begin position="170"/>
        <end position="192"/>
    </location>
</feature>
<dbReference type="CDD" id="cd17503">
    <property type="entry name" value="MFS_LmrB_MDR_like"/>
    <property type="match status" value="1"/>
</dbReference>
<dbReference type="GO" id="GO:0022857">
    <property type="term" value="F:transmembrane transporter activity"/>
    <property type="evidence" value="ECO:0007669"/>
    <property type="project" value="InterPro"/>
</dbReference>
<dbReference type="GO" id="GO:0005886">
    <property type="term" value="C:plasma membrane"/>
    <property type="evidence" value="ECO:0007669"/>
    <property type="project" value="UniProtKB-SubCell"/>
</dbReference>
<dbReference type="PROSITE" id="PS50850">
    <property type="entry name" value="MFS"/>
    <property type="match status" value="1"/>
</dbReference>
<evidence type="ECO:0000313" key="11">
    <source>
        <dbReference type="EMBL" id="MBC2650459.1"/>
    </source>
</evidence>
<name>A0A7X1F5F2_9SPHN</name>
<feature type="transmembrane region" description="Helical" evidence="9">
    <location>
        <begin position="227"/>
        <end position="250"/>
    </location>
</feature>
<dbReference type="PANTHER" id="PTHR42718:SF9">
    <property type="entry name" value="MAJOR FACILITATOR SUPERFAMILY MULTIDRUG TRANSPORTER MFSC"/>
    <property type="match status" value="1"/>
</dbReference>
<sequence length="522" mass="55631">MRGGADRALVEVRHKTVLSAAVMAGVVMQVLDSTIANVALPHMQASLGATPDSISWVLTSYIIASAMATPVSGWLADRLGMRRLFLLSVGLFVAASVMCGLAGSIEQMVVFRVIQGIAGAALGPVGQSIMLNINRPSDHPRAMSLYGTSTMVGPIVGPVLGGWLTDNFDWRWVFLVNLPVGLACLAGLWWLMPRVETARRPFDLTGWALLATALAALQLLLDRGEHVDWFASGECWIEAGLALSAFWMFCVHTALARRPLYPPAMLGNRNLLLGCFFMFAVAVVQLAGFALIPSMLQSLLGYPVLTTGFVLATRGLGVLFSMTIAGRLVHRIGARPLVTLGLILMSYSLWLTTGWSLDMDSGPVIVSGMVQGVAMGLIFLPLTVMTFSTLPAQLRTDGAGLMNLSRSTGGSIGIALATVVLSRNAQISHADLAAHVTPYNLPFDPTLLGGYGDTGEGLLRLADGAINRQAAMISFLDVFHMMFILSLFAIPLVLLLRGGPSAPVGARNRPEEDDGTPHLVLD</sequence>
<dbReference type="NCBIfam" id="TIGR00711">
    <property type="entry name" value="efflux_EmrB"/>
    <property type="match status" value="1"/>
</dbReference>
<feature type="transmembrane region" description="Helical" evidence="9">
    <location>
        <begin position="478"/>
        <end position="496"/>
    </location>
</feature>
<dbReference type="PANTHER" id="PTHR42718">
    <property type="entry name" value="MAJOR FACILITATOR SUPERFAMILY MULTIDRUG TRANSPORTER MFSC"/>
    <property type="match status" value="1"/>
</dbReference>
<protein>
    <submittedName>
        <fullName evidence="11">DHA2 family efflux MFS transporter permease subunit</fullName>
    </submittedName>
</protein>
<feature type="transmembrane region" description="Helical" evidence="9">
    <location>
        <begin position="271"/>
        <end position="292"/>
    </location>
</feature>
<reference evidence="11 12" key="1">
    <citation type="submission" date="2020-08" db="EMBL/GenBank/DDBJ databases">
        <title>The genome sequence of Novosphingobium flavum 4Y4.</title>
        <authorList>
            <person name="Liu Y."/>
        </authorList>
    </citation>
    <scope>NUCLEOTIDE SEQUENCE [LARGE SCALE GENOMIC DNA]</scope>
    <source>
        <strain evidence="11 12">4Y4</strain>
    </source>
</reference>
<accession>A0A7X1F5F2</accession>
<evidence type="ECO:0000256" key="1">
    <source>
        <dbReference type="ARBA" id="ARBA00004651"/>
    </source>
</evidence>
<keyword evidence="12" id="KW-1185">Reference proteome</keyword>
<feature type="domain" description="Major facilitator superfamily (MFS) profile" evidence="10">
    <location>
        <begin position="18"/>
        <end position="501"/>
    </location>
</feature>
<dbReference type="InterPro" id="IPR004638">
    <property type="entry name" value="EmrB-like"/>
</dbReference>
<dbReference type="EMBL" id="JACLAU010000001">
    <property type="protein sequence ID" value="MBC2650459.1"/>
    <property type="molecule type" value="Genomic_DNA"/>
</dbReference>
<evidence type="ECO:0000256" key="9">
    <source>
        <dbReference type="SAM" id="Phobius"/>
    </source>
</evidence>
<feature type="transmembrane region" description="Helical" evidence="9">
    <location>
        <begin position="337"/>
        <end position="357"/>
    </location>
</feature>
<evidence type="ECO:0000256" key="3">
    <source>
        <dbReference type="ARBA" id="ARBA00022448"/>
    </source>
</evidence>
<evidence type="ECO:0000256" key="6">
    <source>
        <dbReference type="ARBA" id="ARBA00022989"/>
    </source>
</evidence>
<feature type="transmembrane region" description="Helical" evidence="9">
    <location>
        <begin position="304"/>
        <end position="325"/>
    </location>
</feature>
<dbReference type="Gene3D" id="1.20.1720.10">
    <property type="entry name" value="Multidrug resistance protein D"/>
    <property type="match status" value="1"/>
</dbReference>